<protein>
    <submittedName>
        <fullName evidence="5">Major facilitator superfamily transporter</fullName>
    </submittedName>
</protein>
<dbReference type="Gene3D" id="1.20.1250.20">
    <property type="entry name" value="MFS general substrate transporter like domains"/>
    <property type="match status" value="1"/>
</dbReference>
<proteinExistence type="predicted"/>
<evidence type="ECO:0000256" key="3">
    <source>
        <dbReference type="SAM" id="Phobius"/>
    </source>
</evidence>
<evidence type="ECO:0000313" key="5">
    <source>
        <dbReference type="EMBL" id="KAK1718840.1"/>
    </source>
</evidence>
<comment type="caution">
    <text evidence="5">The sequence shown here is derived from an EMBL/GenBank/DDBJ whole genome shotgun (WGS) entry which is preliminary data.</text>
</comment>
<dbReference type="InterPro" id="IPR020846">
    <property type="entry name" value="MFS_dom"/>
</dbReference>
<dbReference type="GO" id="GO:0022857">
    <property type="term" value="F:transmembrane transporter activity"/>
    <property type="evidence" value="ECO:0007669"/>
    <property type="project" value="InterPro"/>
</dbReference>
<dbReference type="EMBL" id="JAHMHS010000098">
    <property type="protein sequence ID" value="KAK1718840.1"/>
    <property type="molecule type" value="Genomic_DNA"/>
</dbReference>
<feature type="transmembrane region" description="Helical" evidence="3">
    <location>
        <begin position="282"/>
        <end position="300"/>
    </location>
</feature>
<evidence type="ECO:0000259" key="4">
    <source>
        <dbReference type="PROSITE" id="PS50850"/>
    </source>
</evidence>
<evidence type="ECO:0000256" key="2">
    <source>
        <dbReference type="SAM" id="MobiDB-lite"/>
    </source>
</evidence>
<feature type="compositionally biased region" description="Low complexity" evidence="2">
    <location>
        <begin position="247"/>
        <end position="261"/>
    </location>
</feature>
<dbReference type="Pfam" id="PF07690">
    <property type="entry name" value="MFS_1"/>
    <property type="match status" value="1"/>
</dbReference>
<gene>
    <name evidence="5" type="ORF">BDZ83DRAFT_795176</name>
</gene>
<evidence type="ECO:0000256" key="1">
    <source>
        <dbReference type="ARBA" id="ARBA00004141"/>
    </source>
</evidence>
<dbReference type="AlphaFoldDB" id="A0AAD8UIT2"/>
<dbReference type="Proteomes" id="UP001244207">
    <property type="component" value="Unassembled WGS sequence"/>
</dbReference>
<feature type="domain" description="Major facilitator superfamily (MFS) profile" evidence="4">
    <location>
        <begin position="27"/>
        <end position="483"/>
    </location>
</feature>
<reference evidence="5" key="1">
    <citation type="submission" date="2021-12" db="EMBL/GenBank/DDBJ databases">
        <title>Comparative genomics, transcriptomics and evolutionary studies reveal genomic signatures of adaptation to plant cell wall in hemibiotrophic fungi.</title>
        <authorList>
            <consortium name="DOE Joint Genome Institute"/>
            <person name="Baroncelli R."/>
            <person name="Diaz J.F."/>
            <person name="Benocci T."/>
            <person name="Peng M."/>
            <person name="Battaglia E."/>
            <person name="Haridas S."/>
            <person name="Andreopoulos W."/>
            <person name="Labutti K."/>
            <person name="Pangilinan J."/>
            <person name="Floch G.L."/>
            <person name="Makela M.R."/>
            <person name="Henrissat B."/>
            <person name="Grigoriev I.V."/>
            <person name="Crouch J.A."/>
            <person name="De Vries R.P."/>
            <person name="Sukno S.A."/>
            <person name="Thon M.R."/>
        </authorList>
    </citation>
    <scope>NUCLEOTIDE SEQUENCE</scope>
    <source>
        <strain evidence="5">CBS 112980</strain>
    </source>
</reference>
<feature type="transmembrane region" description="Helical" evidence="3">
    <location>
        <begin position="93"/>
        <end position="109"/>
    </location>
</feature>
<dbReference type="PROSITE" id="PS50850">
    <property type="entry name" value="MFS"/>
    <property type="match status" value="1"/>
</dbReference>
<feature type="transmembrane region" description="Helical" evidence="3">
    <location>
        <begin position="157"/>
        <end position="182"/>
    </location>
</feature>
<dbReference type="InterPro" id="IPR011701">
    <property type="entry name" value="MFS"/>
</dbReference>
<sequence length="483" mass="52353">MSSGPKFWLSRLGEESGFVSISQSCRDTKVLCLQRFVRLFAYGASFLILVHFLSSLGYSDERIGLFMTLTLLGDVVISFLLTAVTDQVGRRKVLATGAALMVMSGLVFATVGNYWVLVIASIFGVISPSGNEIGPFRAVEESILAQLTQKERRSDIFAWYTLFGSAGAALGTLTCGWVVQALEGNDSWTQNEAYRVVFLIYAAIGLVKLMLVFALTSGVEAPPTETDDSTSRSNTETQPLLGDNLDSGQSQSRQSNGQSRRPTIMQRTKALLPYISPMSRSILFRLLILFCLDSFASGMASPSWLTYYFTTVHSLQPGSLGTLFLVTNLLATISNLVALPLARRLGPLKTMVFTHLPSAIFLSMIPLPSPGSGGTWTAMAFLSLRACTQSMDQAPRQAFLAAAVLPNERTAVLGVVNIVKTWAQAGGLGSAGYLAGKNLWIVVFTGAGIMKACYDLLMLGLFLGLRDREDDSSKSRSRDEEES</sequence>
<comment type="subcellular location">
    <subcellularLocation>
        <location evidence="1">Membrane</location>
        <topology evidence="1">Multi-pass membrane protein</topology>
    </subcellularLocation>
</comment>
<dbReference type="GeneID" id="85399728"/>
<feature type="transmembrane region" description="Helical" evidence="3">
    <location>
        <begin position="63"/>
        <end position="81"/>
    </location>
</feature>
<name>A0AAD8UIT2_GLOAC</name>
<dbReference type="RefSeq" id="XP_060361340.1">
    <property type="nucleotide sequence ID" value="XM_060515830.1"/>
</dbReference>
<keyword evidence="3" id="KW-0812">Transmembrane</keyword>
<evidence type="ECO:0000313" key="6">
    <source>
        <dbReference type="Proteomes" id="UP001244207"/>
    </source>
</evidence>
<dbReference type="InterPro" id="IPR036259">
    <property type="entry name" value="MFS_trans_sf"/>
</dbReference>
<feature type="transmembrane region" description="Helical" evidence="3">
    <location>
        <begin position="36"/>
        <end position="57"/>
    </location>
</feature>
<keyword evidence="6" id="KW-1185">Reference proteome</keyword>
<feature type="transmembrane region" description="Helical" evidence="3">
    <location>
        <begin position="439"/>
        <end position="465"/>
    </location>
</feature>
<feature type="region of interest" description="Disordered" evidence="2">
    <location>
        <begin position="222"/>
        <end position="262"/>
    </location>
</feature>
<dbReference type="GO" id="GO:0000329">
    <property type="term" value="C:fungal-type vacuole membrane"/>
    <property type="evidence" value="ECO:0007669"/>
    <property type="project" value="TreeGrafter"/>
</dbReference>
<feature type="transmembrane region" description="Helical" evidence="3">
    <location>
        <begin position="194"/>
        <end position="215"/>
    </location>
</feature>
<dbReference type="PANTHER" id="PTHR23520">
    <property type="entry name" value="TRANSPORTER, PUTATIVE (AFU_ORTHOLOGUE AFUA_3G04000)-RELATED"/>
    <property type="match status" value="1"/>
</dbReference>
<dbReference type="PANTHER" id="PTHR23520:SF5">
    <property type="entry name" value="TRANSPORTER, PUTATIVE (AFU_ORTHOLOGUE AFUA_3G04000)-RELATED"/>
    <property type="match status" value="1"/>
</dbReference>
<keyword evidence="3" id="KW-1133">Transmembrane helix</keyword>
<keyword evidence="3" id="KW-0472">Membrane</keyword>
<dbReference type="SUPFAM" id="SSF103473">
    <property type="entry name" value="MFS general substrate transporter"/>
    <property type="match status" value="1"/>
</dbReference>
<accession>A0AAD8UIT2</accession>
<feature type="transmembrane region" description="Helical" evidence="3">
    <location>
        <begin position="320"/>
        <end position="339"/>
    </location>
</feature>
<organism evidence="5 6">
    <name type="scientific">Glomerella acutata</name>
    <name type="common">Colletotrichum acutatum</name>
    <dbReference type="NCBI Taxonomy" id="27357"/>
    <lineage>
        <taxon>Eukaryota</taxon>
        <taxon>Fungi</taxon>
        <taxon>Dikarya</taxon>
        <taxon>Ascomycota</taxon>
        <taxon>Pezizomycotina</taxon>
        <taxon>Sordariomycetes</taxon>
        <taxon>Hypocreomycetidae</taxon>
        <taxon>Glomerellales</taxon>
        <taxon>Glomerellaceae</taxon>
        <taxon>Colletotrichum</taxon>
        <taxon>Colletotrichum acutatum species complex</taxon>
    </lineage>
</organism>